<dbReference type="AlphaFoldDB" id="S0EU49"/>
<accession>S0EU49</accession>
<dbReference type="InParanoid" id="S0EU49"/>
<keyword evidence="1" id="KW-0812">Transmembrane</keyword>
<dbReference type="STRING" id="454171.CP488_02780"/>
<evidence type="ECO:0000313" key="3">
    <source>
        <dbReference type="Proteomes" id="UP000014227"/>
    </source>
</evidence>
<name>S0EU49_CHTCT</name>
<keyword evidence="1" id="KW-0472">Membrane</keyword>
<keyword evidence="1" id="KW-1133">Transmembrane helix</keyword>
<keyword evidence="3" id="KW-1185">Reference proteome</keyword>
<dbReference type="EMBL" id="HF951689">
    <property type="protein sequence ID" value="CCW35133.1"/>
    <property type="molecule type" value="Genomic_DNA"/>
</dbReference>
<protein>
    <submittedName>
        <fullName evidence="2">Uncharacterized protein</fullName>
    </submittedName>
</protein>
<dbReference type="Proteomes" id="UP000014227">
    <property type="component" value="Chromosome I"/>
</dbReference>
<dbReference type="HOGENOM" id="CLU_2877665_0_0_0"/>
<sequence length="63" mass="7002">MRGIPLLKGKQGVRSCLLLFSFLFSVWRATLPFMPFLVALSCLNIILIILAQTSVLDSKVHLA</sequence>
<gene>
    <name evidence="2" type="ORF">CCALI_01315</name>
</gene>
<organism evidence="2 3">
    <name type="scientific">Chthonomonas calidirosea (strain DSM 23976 / ICMP 18418 / T49)</name>
    <dbReference type="NCBI Taxonomy" id="1303518"/>
    <lineage>
        <taxon>Bacteria</taxon>
        <taxon>Bacillati</taxon>
        <taxon>Armatimonadota</taxon>
        <taxon>Chthonomonadia</taxon>
        <taxon>Chthonomonadales</taxon>
        <taxon>Chthonomonadaceae</taxon>
        <taxon>Chthonomonas</taxon>
    </lineage>
</organism>
<reference evidence="3" key="1">
    <citation type="submission" date="2013-03" db="EMBL/GenBank/DDBJ databases">
        <title>Genome sequence of Chthonomonas calidirosea, the first sequenced genome from the Armatimonadetes phylum (formally candidate division OP10).</title>
        <authorList>
            <person name="Lee K.C.Y."/>
            <person name="Morgan X.C."/>
            <person name="Dunfield P.F."/>
            <person name="Tamas I."/>
            <person name="Houghton K.M."/>
            <person name="Vyssotski M."/>
            <person name="Ryan J.L.J."/>
            <person name="Lagutin K."/>
            <person name="McDonald I.R."/>
            <person name="Stott M.B."/>
        </authorList>
    </citation>
    <scope>NUCLEOTIDE SEQUENCE [LARGE SCALE GENOMIC DNA]</scope>
    <source>
        <strain evidence="3">DSM 23976 / ICMP 18418 / T49</strain>
    </source>
</reference>
<evidence type="ECO:0000256" key="1">
    <source>
        <dbReference type="SAM" id="Phobius"/>
    </source>
</evidence>
<dbReference type="KEGG" id="ccz:CCALI_01315"/>
<proteinExistence type="predicted"/>
<evidence type="ECO:0000313" key="2">
    <source>
        <dbReference type="EMBL" id="CCW35133.1"/>
    </source>
</evidence>
<feature type="transmembrane region" description="Helical" evidence="1">
    <location>
        <begin position="36"/>
        <end position="56"/>
    </location>
</feature>